<dbReference type="EC" id="1.6.5.11" evidence="9"/>
<feature type="transmembrane region" description="Helical" evidence="6">
    <location>
        <begin position="6"/>
        <end position="23"/>
    </location>
</feature>
<feature type="transmembrane region" description="Helical" evidence="6">
    <location>
        <begin position="879"/>
        <end position="898"/>
    </location>
</feature>
<dbReference type="Proteomes" id="UP000753256">
    <property type="component" value="Unassembled WGS sequence"/>
</dbReference>
<feature type="transmembrane region" description="Helical" evidence="6">
    <location>
        <begin position="904"/>
        <end position="921"/>
    </location>
</feature>
<keyword evidence="3 6" id="KW-1133">Transmembrane helix</keyword>
<dbReference type="GO" id="GO:0012505">
    <property type="term" value="C:endomembrane system"/>
    <property type="evidence" value="ECO:0007669"/>
    <property type="project" value="UniProtKB-SubCell"/>
</dbReference>
<evidence type="ECO:0000259" key="7">
    <source>
        <dbReference type="Pfam" id="PF00361"/>
    </source>
</evidence>
<accession>A0A921IU61</accession>
<feature type="transmembrane region" description="Helical" evidence="6">
    <location>
        <begin position="550"/>
        <end position="571"/>
    </location>
</feature>
<dbReference type="PANTHER" id="PTHR43373">
    <property type="entry name" value="NA(+)/H(+) ANTIPORTER SUBUNIT"/>
    <property type="match status" value="1"/>
</dbReference>
<dbReference type="PANTHER" id="PTHR43373:SF1">
    <property type="entry name" value="NA(+)_H(+) ANTIPORTER SUBUNIT A"/>
    <property type="match status" value="1"/>
</dbReference>
<feature type="transmembrane region" description="Helical" evidence="6">
    <location>
        <begin position="62"/>
        <end position="83"/>
    </location>
</feature>
<dbReference type="Pfam" id="PF00361">
    <property type="entry name" value="Proton_antipo_M"/>
    <property type="match status" value="1"/>
</dbReference>
<dbReference type="InterPro" id="IPR001516">
    <property type="entry name" value="Proton_antipo_N"/>
</dbReference>
<dbReference type="InterPro" id="IPR001694">
    <property type="entry name" value="NADH_UbQ_OxRdtase_su1/FPO"/>
</dbReference>
<feature type="transmembrane region" description="Helical" evidence="6">
    <location>
        <begin position="261"/>
        <end position="283"/>
    </location>
</feature>
<feature type="transmembrane region" description="Helical" evidence="6">
    <location>
        <begin position="825"/>
        <end position="844"/>
    </location>
</feature>
<feature type="transmembrane region" description="Helical" evidence="6">
    <location>
        <begin position="30"/>
        <end position="50"/>
    </location>
</feature>
<feature type="transmembrane region" description="Helical" evidence="6">
    <location>
        <begin position="387"/>
        <end position="410"/>
    </location>
</feature>
<feature type="domain" description="NADH:quinone oxidoreductase/Mrp antiporter transmembrane" evidence="7">
    <location>
        <begin position="192"/>
        <end position="477"/>
    </location>
</feature>
<feature type="transmembrane region" description="Helical" evidence="6">
    <location>
        <begin position="933"/>
        <end position="954"/>
    </location>
</feature>
<evidence type="ECO:0000256" key="6">
    <source>
        <dbReference type="SAM" id="Phobius"/>
    </source>
</evidence>
<feature type="transmembrane region" description="Helical" evidence="6">
    <location>
        <begin position="290"/>
        <end position="308"/>
    </location>
</feature>
<evidence type="ECO:0000256" key="5">
    <source>
        <dbReference type="RuleBase" id="RU000320"/>
    </source>
</evidence>
<feature type="transmembrane region" description="Helical" evidence="6">
    <location>
        <begin position="669"/>
        <end position="690"/>
    </location>
</feature>
<reference evidence="9" key="1">
    <citation type="journal article" date="2021" name="PeerJ">
        <title>Extensive microbial diversity within the chicken gut microbiome revealed by metagenomics and culture.</title>
        <authorList>
            <person name="Gilroy R."/>
            <person name="Ravi A."/>
            <person name="Getino M."/>
            <person name="Pursley I."/>
            <person name="Horton D.L."/>
            <person name="Alikhan N.F."/>
            <person name="Baker D."/>
            <person name="Gharbi K."/>
            <person name="Hall N."/>
            <person name="Watson M."/>
            <person name="Adriaenssens E.M."/>
            <person name="Foster-Nyarko E."/>
            <person name="Jarju S."/>
            <person name="Secka A."/>
            <person name="Antonio M."/>
            <person name="Oren A."/>
            <person name="Chaudhuri R.R."/>
            <person name="La Ragione R."/>
            <person name="Hildebrand F."/>
            <person name="Pallen M.J."/>
        </authorList>
    </citation>
    <scope>NUCLEOTIDE SEQUENCE</scope>
    <source>
        <strain evidence="9">ChiHjej13B12-9602</strain>
    </source>
</reference>
<dbReference type="InterPro" id="IPR050616">
    <property type="entry name" value="CPA3_Na-H_Antiporter_A"/>
</dbReference>
<feature type="transmembrane region" description="Helical" evidence="6">
    <location>
        <begin position="362"/>
        <end position="381"/>
    </location>
</feature>
<dbReference type="GO" id="GO:0016491">
    <property type="term" value="F:oxidoreductase activity"/>
    <property type="evidence" value="ECO:0007669"/>
    <property type="project" value="UniProtKB-KW"/>
</dbReference>
<dbReference type="PRINTS" id="PR01435">
    <property type="entry name" value="NPOXDRDTASE5"/>
</dbReference>
<feature type="transmembrane region" description="Helical" evidence="6">
    <location>
        <begin position="175"/>
        <end position="192"/>
    </location>
</feature>
<comment type="subcellular location">
    <subcellularLocation>
        <location evidence="1">Endomembrane system</location>
        <topology evidence="1">Multi-pass membrane protein</topology>
    </subcellularLocation>
    <subcellularLocation>
        <location evidence="5">Membrane</location>
        <topology evidence="5">Multi-pass membrane protein</topology>
    </subcellularLocation>
</comment>
<name>A0A921IU61_9ACTN</name>
<keyword evidence="9" id="KW-0560">Oxidoreductase</keyword>
<evidence type="ECO:0000313" key="9">
    <source>
        <dbReference type="EMBL" id="HJG37359.1"/>
    </source>
</evidence>
<evidence type="ECO:0000256" key="2">
    <source>
        <dbReference type="ARBA" id="ARBA00022692"/>
    </source>
</evidence>
<dbReference type="RefSeq" id="WP_273190092.1">
    <property type="nucleotide sequence ID" value="NZ_DYUZ01000023.1"/>
</dbReference>
<sequence>MSLLGILIAFPLLVAVALLAFRTDRARDAIVVLSAAVIGIASVCVAVAFLGNPTTFPFDPGLSLVGNYIAVAVDLFLCGFVFVQAIRCRNRIMLALSAVQLAVSVWCGSFALHPEDAMAEPMYIDTLSVIMVLIVGLVGSAICVYALGYMKDFQHHEEEAARRPHAEVSDRRHQFIALMFLFLSAMFIIVTADNLDWLVAGWEITTVCSYLMIGFTRTPEAKQNAILQINLNMVGGLAFHVALVMLHVAGVPLAINGLAGLATGSQAGLLVLPLLLLSIAGLTKAAQMPFHSWLLGAMVAPTPTSALLHSSTMVKAGVFLLVKLAPLYMVFPVASTMVVTVGGVTFVLCSFLAISQSNAKRVLAYSTIANLGLISACAGVGTAEALWAAIFLIIFHTVSKSILFLCVGTVEHRIGSRNIEDMDGLFSRLPHLTRFMMLGILGMFVAPFGMLISKWATLVSFAETGNVLFLILLAFGSAATFFFWAKWLGKLAGVAQKADNVEGGVHKSEWFAIGFIAMLLLGCCLGLPIISTQVVSPYLEFVFNRNPQFIGVDNMVIMVVIVAFIAIVLLTPWGRATKKRRVEVYLGGTCTDPDSRRFHGAMGRTMTSTKRNWYMEDVFPERLITNAGLIICGAVMVMAFAACFIFDTSVLVAGTFYVERMVRLVGPELPGLLAGVVVFAVCAPVLGCLLDGLDRKVSARMQGRVGPRLLQPYYDVRKLLGKEDASVNAVDEAYVTCALIFCILAGGMFVSGSNLLMCIFLVTLATLFVIIAAYSARSPFADTGADRECLQVMSYEPMLLIMSVGFFTATQSFDVAQLFHLQSPIIVTLIPIFCGLLFILTIKLRKSPFDLSYSHHAHQELVKGITTEMSGRTLAKVEIMHWCESVLFLMWVGMFFVWDNPLSLVLALAVIAVTWFLEVSIDNNFARMKWQSCLKYAWLVALVVGVVNLFYVLITPFI</sequence>
<evidence type="ECO:0000256" key="1">
    <source>
        <dbReference type="ARBA" id="ARBA00004127"/>
    </source>
</evidence>
<feature type="transmembrane region" description="Helical" evidence="6">
    <location>
        <begin position="629"/>
        <end position="657"/>
    </location>
</feature>
<proteinExistence type="predicted"/>
<evidence type="ECO:0000259" key="8">
    <source>
        <dbReference type="Pfam" id="PF00662"/>
    </source>
</evidence>
<feature type="transmembrane region" description="Helical" evidence="6">
    <location>
        <begin position="198"/>
        <end position="216"/>
    </location>
</feature>
<feature type="transmembrane region" description="Helical" evidence="6">
    <location>
        <begin position="727"/>
        <end position="748"/>
    </location>
</feature>
<evidence type="ECO:0000256" key="3">
    <source>
        <dbReference type="ARBA" id="ARBA00022989"/>
    </source>
</evidence>
<reference evidence="9" key="2">
    <citation type="submission" date="2021-09" db="EMBL/GenBank/DDBJ databases">
        <authorList>
            <person name="Gilroy R."/>
        </authorList>
    </citation>
    <scope>NUCLEOTIDE SEQUENCE</scope>
    <source>
        <strain evidence="9">ChiHjej13B12-9602</strain>
    </source>
</reference>
<feature type="transmembrane region" description="Helical" evidence="6">
    <location>
        <begin position="328"/>
        <end position="355"/>
    </location>
</feature>
<feature type="transmembrane region" description="Helical" evidence="6">
    <location>
        <begin position="92"/>
        <end position="112"/>
    </location>
</feature>
<dbReference type="Pfam" id="PF00662">
    <property type="entry name" value="Proton_antipo_N"/>
    <property type="match status" value="1"/>
</dbReference>
<keyword evidence="4 6" id="KW-0472">Membrane</keyword>
<evidence type="ECO:0000313" key="10">
    <source>
        <dbReference type="Proteomes" id="UP000753256"/>
    </source>
</evidence>
<dbReference type="AlphaFoldDB" id="A0A921IU61"/>
<gene>
    <name evidence="9" type="ORF">K8V70_05800</name>
</gene>
<dbReference type="EMBL" id="DYUZ01000023">
    <property type="protein sequence ID" value="HJG37359.1"/>
    <property type="molecule type" value="Genomic_DNA"/>
</dbReference>
<feature type="transmembrane region" description="Helical" evidence="6">
    <location>
        <begin position="431"/>
        <end position="452"/>
    </location>
</feature>
<feature type="transmembrane region" description="Helical" evidence="6">
    <location>
        <begin position="797"/>
        <end position="819"/>
    </location>
</feature>
<feature type="domain" description="NADH-Ubiquinone oxidoreductase (complex I) chain 5 N-terminal" evidence="8">
    <location>
        <begin position="122"/>
        <end position="152"/>
    </location>
</feature>
<dbReference type="Pfam" id="PF00146">
    <property type="entry name" value="NADHdh"/>
    <property type="match status" value="1"/>
</dbReference>
<feature type="transmembrane region" description="Helical" evidence="6">
    <location>
        <begin position="237"/>
        <end position="255"/>
    </location>
</feature>
<dbReference type="PRINTS" id="PR01434">
    <property type="entry name" value="NADHDHGNASE5"/>
</dbReference>
<protein>
    <submittedName>
        <fullName evidence="9">NADH-quinone oxidoreductase subunit H</fullName>
        <ecNumber evidence="9">1.6.5.11</ecNumber>
    </submittedName>
</protein>
<feature type="transmembrane region" description="Helical" evidence="6">
    <location>
        <begin position="124"/>
        <end position="147"/>
    </location>
</feature>
<feature type="transmembrane region" description="Helical" evidence="6">
    <location>
        <begin position="510"/>
        <end position="530"/>
    </location>
</feature>
<dbReference type="InterPro" id="IPR001750">
    <property type="entry name" value="ND/Mrp_TM"/>
</dbReference>
<keyword evidence="2 5" id="KW-0812">Transmembrane</keyword>
<organism evidence="9 10">
    <name type="scientific">Enorma phocaeensis</name>
    <dbReference type="NCBI Taxonomy" id="1871019"/>
    <lineage>
        <taxon>Bacteria</taxon>
        <taxon>Bacillati</taxon>
        <taxon>Actinomycetota</taxon>
        <taxon>Coriobacteriia</taxon>
        <taxon>Coriobacteriales</taxon>
        <taxon>Coriobacteriaceae</taxon>
        <taxon>Enorma</taxon>
    </lineage>
</organism>
<evidence type="ECO:0000256" key="4">
    <source>
        <dbReference type="ARBA" id="ARBA00023136"/>
    </source>
</evidence>
<feature type="transmembrane region" description="Helical" evidence="6">
    <location>
        <begin position="467"/>
        <end position="489"/>
    </location>
</feature>
<feature type="transmembrane region" description="Helical" evidence="6">
    <location>
        <begin position="754"/>
        <end position="776"/>
    </location>
</feature>
<comment type="caution">
    <text evidence="9">The sequence shown here is derived from an EMBL/GenBank/DDBJ whole genome shotgun (WGS) entry which is preliminary data.</text>
</comment>
<dbReference type="GO" id="GO:0016020">
    <property type="term" value="C:membrane"/>
    <property type="evidence" value="ECO:0007669"/>
    <property type="project" value="UniProtKB-SubCell"/>
</dbReference>